<protein>
    <recommendedName>
        <fullName evidence="2">histidine kinase</fullName>
        <ecNumber evidence="2">2.7.13.3</ecNumber>
    </recommendedName>
</protein>
<proteinExistence type="predicted"/>
<keyword evidence="5" id="KW-0418">Kinase</keyword>
<name>A0A6G7ZN81_9SPHN</name>
<sequence length="490" mass="52961">MLAQPADHPRDRAVRWRQLVELLARSGSADDDLSSEAIAQIKAGFEDVDERVRMAAARTIAPLDAPVELICAFAADRLSVAAPVLASARLSATEWAEVNLCASPECRRFIASLRTEPAPQAGNEAPQRAAPQFSSGEMPTISEVLSRIERLRQSREQPSERPQPVEQPTEPPKLFRWECDESGEIDWVDGPARTAVIGRTIAERSEGIAEPAIERAFALRVPFRDAAIELAPGSELGGWWTVSGTPAFEPASGRFAGYRGVAERQEAAAEAAPAQQALPRDPDSLRELVHEIKTPLNAIIGFAEMIQGQYLGPASDVYRGRSQDIVTQARMLLGAVEDLDMAAKLCSPRAGECPEVHLGAAVEQLIAAIRDEAALRGAELEASRATGEINVRIDPQLLERLILRMCAAVIGCAEVGERLRLAVDRDNGNCIVSISRPEAIRDAGEDQLFGASGEGMASGYWLRLARMLARMSGGDVVADADRIALQFPRA</sequence>
<evidence type="ECO:0000259" key="4">
    <source>
        <dbReference type="SMART" id="SM00388"/>
    </source>
</evidence>
<organism evidence="5 6">
    <name type="scientific">Sphingomonas sinipercae</name>
    <dbReference type="NCBI Taxonomy" id="2714944"/>
    <lineage>
        <taxon>Bacteria</taxon>
        <taxon>Pseudomonadati</taxon>
        <taxon>Pseudomonadota</taxon>
        <taxon>Alphaproteobacteria</taxon>
        <taxon>Sphingomonadales</taxon>
        <taxon>Sphingomonadaceae</taxon>
        <taxon>Sphingomonas</taxon>
    </lineage>
</organism>
<dbReference type="InterPro" id="IPR003661">
    <property type="entry name" value="HisK_dim/P_dom"/>
</dbReference>
<dbReference type="SMART" id="SM00388">
    <property type="entry name" value="HisKA"/>
    <property type="match status" value="1"/>
</dbReference>
<evidence type="ECO:0000313" key="6">
    <source>
        <dbReference type="Proteomes" id="UP000502502"/>
    </source>
</evidence>
<dbReference type="KEGG" id="ssin:G7078_06040"/>
<dbReference type="Proteomes" id="UP000502502">
    <property type="component" value="Chromosome"/>
</dbReference>
<dbReference type="InterPro" id="IPR036097">
    <property type="entry name" value="HisK_dim/P_sf"/>
</dbReference>
<dbReference type="SUPFAM" id="SSF47384">
    <property type="entry name" value="Homodimeric domain of signal transducing histidine kinase"/>
    <property type="match status" value="1"/>
</dbReference>
<dbReference type="EMBL" id="CP049871">
    <property type="protein sequence ID" value="QIL02393.1"/>
    <property type="molecule type" value="Genomic_DNA"/>
</dbReference>
<dbReference type="AlphaFoldDB" id="A0A6G7ZN81"/>
<dbReference type="CDD" id="cd00082">
    <property type="entry name" value="HisKA"/>
    <property type="match status" value="1"/>
</dbReference>
<evidence type="ECO:0000256" key="2">
    <source>
        <dbReference type="ARBA" id="ARBA00012438"/>
    </source>
</evidence>
<reference evidence="5 6" key="1">
    <citation type="submission" date="2020-03" db="EMBL/GenBank/DDBJ databases">
        <title>Sphingomonas sp. nov., isolated from fish.</title>
        <authorList>
            <person name="Hyun D.-W."/>
            <person name="Bae J.-W."/>
        </authorList>
    </citation>
    <scope>NUCLEOTIDE SEQUENCE [LARGE SCALE GENOMIC DNA]</scope>
    <source>
        <strain evidence="5 6">HDW15C</strain>
    </source>
</reference>
<accession>A0A6G7ZN81</accession>
<feature type="region of interest" description="Disordered" evidence="3">
    <location>
        <begin position="152"/>
        <end position="172"/>
    </location>
</feature>
<keyword evidence="5" id="KW-0808">Transferase</keyword>
<evidence type="ECO:0000256" key="3">
    <source>
        <dbReference type="SAM" id="MobiDB-lite"/>
    </source>
</evidence>
<dbReference type="GO" id="GO:0000155">
    <property type="term" value="F:phosphorelay sensor kinase activity"/>
    <property type="evidence" value="ECO:0007669"/>
    <property type="project" value="InterPro"/>
</dbReference>
<comment type="catalytic activity">
    <reaction evidence="1">
        <text>ATP + protein L-histidine = ADP + protein N-phospho-L-histidine.</text>
        <dbReference type="EC" id="2.7.13.3"/>
    </reaction>
</comment>
<dbReference type="RefSeq" id="WP_166094034.1">
    <property type="nucleotide sequence ID" value="NZ_CP049871.1"/>
</dbReference>
<keyword evidence="6" id="KW-1185">Reference proteome</keyword>
<gene>
    <name evidence="5" type="ORF">G7078_06040</name>
</gene>
<dbReference type="Gene3D" id="1.10.287.130">
    <property type="match status" value="1"/>
</dbReference>
<dbReference type="EC" id="2.7.13.3" evidence="2"/>
<evidence type="ECO:0000313" key="5">
    <source>
        <dbReference type="EMBL" id="QIL02393.1"/>
    </source>
</evidence>
<dbReference type="Pfam" id="PF00512">
    <property type="entry name" value="HisKA"/>
    <property type="match status" value="1"/>
</dbReference>
<feature type="domain" description="Signal transduction histidine kinase dimerisation/phosphoacceptor" evidence="4">
    <location>
        <begin position="284"/>
        <end position="348"/>
    </location>
</feature>
<feature type="region of interest" description="Disordered" evidence="3">
    <location>
        <begin position="117"/>
        <end position="136"/>
    </location>
</feature>
<evidence type="ECO:0000256" key="1">
    <source>
        <dbReference type="ARBA" id="ARBA00000085"/>
    </source>
</evidence>